<organism evidence="8 9">
    <name type="scientific">Saccharopolyspora shandongensis</name>
    <dbReference type="NCBI Taxonomy" id="418495"/>
    <lineage>
        <taxon>Bacteria</taxon>
        <taxon>Bacillati</taxon>
        <taxon>Actinomycetota</taxon>
        <taxon>Actinomycetes</taxon>
        <taxon>Pseudonocardiales</taxon>
        <taxon>Pseudonocardiaceae</taxon>
        <taxon>Saccharopolyspora</taxon>
    </lineage>
</organism>
<feature type="transmembrane region" description="Helical" evidence="6">
    <location>
        <begin position="169"/>
        <end position="191"/>
    </location>
</feature>
<dbReference type="Pfam" id="PF07690">
    <property type="entry name" value="MFS_1"/>
    <property type="match status" value="1"/>
</dbReference>
<feature type="transmembrane region" description="Helical" evidence="6">
    <location>
        <begin position="365"/>
        <end position="385"/>
    </location>
</feature>
<dbReference type="CDD" id="cd17324">
    <property type="entry name" value="MFS_NepI_like"/>
    <property type="match status" value="1"/>
</dbReference>
<evidence type="ECO:0000256" key="3">
    <source>
        <dbReference type="ARBA" id="ARBA00022692"/>
    </source>
</evidence>
<dbReference type="PROSITE" id="PS50850">
    <property type="entry name" value="MFS"/>
    <property type="match status" value="1"/>
</dbReference>
<dbReference type="InterPro" id="IPR036259">
    <property type="entry name" value="MFS_trans_sf"/>
</dbReference>
<dbReference type="GO" id="GO:0005886">
    <property type="term" value="C:plasma membrane"/>
    <property type="evidence" value="ECO:0007669"/>
    <property type="project" value="UniProtKB-SubCell"/>
</dbReference>
<feature type="transmembrane region" description="Helical" evidence="6">
    <location>
        <begin position="247"/>
        <end position="268"/>
    </location>
</feature>
<keyword evidence="2" id="KW-1003">Cell membrane</keyword>
<dbReference type="OrthoDB" id="9814237at2"/>
<dbReference type="GO" id="GO:0022857">
    <property type="term" value="F:transmembrane transporter activity"/>
    <property type="evidence" value="ECO:0007669"/>
    <property type="project" value="InterPro"/>
</dbReference>
<reference evidence="9" key="1">
    <citation type="submission" date="2016-10" db="EMBL/GenBank/DDBJ databases">
        <authorList>
            <person name="Varghese N."/>
            <person name="Submissions S."/>
        </authorList>
    </citation>
    <scope>NUCLEOTIDE SEQUENCE [LARGE SCALE GENOMIC DNA]</scope>
    <source>
        <strain evidence="9">CGMCC 4.3530</strain>
    </source>
</reference>
<dbReference type="PANTHER" id="PTHR43124:SF3">
    <property type="entry name" value="CHLORAMPHENICOL EFFLUX PUMP RV0191"/>
    <property type="match status" value="1"/>
</dbReference>
<feature type="transmembrane region" description="Helical" evidence="6">
    <location>
        <begin position="51"/>
        <end position="75"/>
    </location>
</feature>
<dbReference type="InterPro" id="IPR050189">
    <property type="entry name" value="MFS_Efflux_Transporters"/>
</dbReference>
<accession>A0A1H3HCI2</accession>
<keyword evidence="4 6" id="KW-1133">Transmembrane helix</keyword>
<dbReference type="RefSeq" id="WP_093268062.1">
    <property type="nucleotide sequence ID" value="NZ_FNOK01000020.1"/>
</dbReference>
<feature type="transmembrane region" description="Helical" evidence="6">
    <location>
        <begin position="339"/>
        <end position="359"/>
    </location>
</feature>
<evidence type="ECO:0000256" key="4">
    <source>
        <dbReference type="ARBA" id="ARBA00022989"/>
    </source>
</evidence>
<keyword evidence="9" id="KW-1185">Reference proteome</keyword>
<comment type="subcellular location">
    <subcellularLocation>
        <location evidence="1">Cell membrane</location>
        <topology evidence="1">Multi-pass membrane protein</topology>
    </subcellularLocation>
</comment>
<evidence type="ECO:0000256" key="1">
    <source>
        <dbReference type="ARBA" id="ARBA00004651"/>
    </source>
</evidence>
<evidence type="ECO:0000313" key="8">
    <source>
        <dbReference type="EMBL" id="SDY13171.1"/>
    </source>
</evidence>
<feature type="transmembrane region" description="Helical" evidence="6">
    <location>
        <begin position="142"/>
        <end position="163"/>
    </location>
</feature>
<keyword evidence="5 6" id="KW-0472">Membrane</keyword>
<evidence type="ECO:0000256" key="6">
    <source>
        <dbReference type="SAM" id="Phobius"/>
    </source>
</evidence>
<proteinExistence type="predicted"/>
<feature type="transmembrane region" description="Helical" evidence="6">
    <location>
        <begin position="212"/>
        <end position="235"/>
    </location>
</feature>
<dbReference type="STRING" id="418495.SAMN05216215_102097"/>
<evidence type="ECO:0000256" key="5">
    <source>
        <dbReference type="ARBA" id="ARBA00023136"/>
    </source>
</evidence>
<feature type="transmembrane region" description="Helical" evidence="6">
    <location>
        <begin position="82"/>
        <end position="100"/>
    </location>
</feature>
<name>A0A1H3HCI2_9PSEU</name>
<dbReference type="Proteomes" id="UP000199529">
    <property type="component" value="Unassembled WGS sequence"/>
</dbReference>
<evidence type="ECO:0000259" key="7">
    <source>
        <dbReference type="PROSITE" id="PS50850"/>
    </source>
</evidence>
<dbReference type="AlphaFoldDB" id="A0A1H3HCI2"/>
<evidence type="ECO:0000313" key="9">
    <source>
        <dbReference type="Proteomes" id="UP000199529"/>
    </source>
</evidence>
<sequence length="389" mass="38785">MTTTDTSTPPVVRGWPAVAAVAAATFSVVTTEMLPVGLLTSLAAELGASEGAAGLTMTVPGLIAAFAAPLLTVAAGRLDRRWVLVALMALLASANLLSAMTPNLPLLVALRVLVGVSIGGVWAIAAGLAVRLVPERSVGAATSLIFSGIAVASVLGVPAGTFIGELGGWRASFAVMGVVSLVVAVALAALLPPLPAEKPMRFSVVPQLLRSGAVRVGLFVILLLVSGHFAAYTYVRPVLEQVSAVDAGLISALLLAYGLAGVAGNFAGGAASARDPRRTLLLISAVLAAAVFALGLPLGVAGATAALLVWGVAYGGVSVSTQNWLLAAAPHAREAASSLFVAVFNIAIALGALLGGRMVDAVSPPSAFFLATALALAALLVTAAGRTAR</sequence>
<dbReference type="EMBL" id="FNOK01000020">
    <property type="protein sequence ID" value="SDY13171.1"/>
    <property type="molecule type" value="Genomic_DNA"/>
</dbReference>
<dbReference type="InterPro" id="IPR020846">
    <property type="entry name" value="MFS_dom"/>
</dbReference>
<feature type="transmembrane region" description="Helical" evidence="6">
    <location>
        <begin position="280"/>
        <end position="301"/>
    </location>
</feature>
<dbReference type="Gene3D" id="1.20.1250.20">
    <property type="entry name" value="MFS general substrate transporter like domains"/>
    <property type="match status" value="1"/>
</dbReference>
<protein>
    <submittedName>
        <fullName evidence="8">Predicted arabinose efflux permease, MFS family</fullName>
    </submittedName>
</protein>
<dbReference type="PANTHER" id="PTHR43124">
    <property type="entry name" value="PURINE EFFLUX PUMP PBUE"/>
    <property type="match status" value="1"/>
</dbReference>
<feature type="transmembrane region" description="Helical" evidence="6">
    <location>
        <begin position="106"/>
        <end position="130"/>
    </location>
</feature>
<gene>
    <name evidence="8" type="ORF">SAMN05216215_102097</name>
</gene>
<evidence type="ECO:0000256" key="2">
    <source>
        <dbReference type="ARBA" id="ARBA00022475"/>
    </source>
</evidence>
<keyword evidence="3 6" id="KW-0812">Transmembrane</keyword>
<dbReference type="InterPro" id="IPR011701">
    <property type="entry name" value="MFS"/>
</dbReference>
<feature type="domain" description="Major facilitator superfamily (MFS) profile" evidence="7">
    <location>
        <begin position="16"/>
        <end position="389"/>
    </location>
</feature>
<dbReference type="SUPFAM" id="SSF103473">
    <property type="entry name" value="MFS general substrate transporter"/>
    <property type="match status" value="1"/>
</dbReference>
<feature type="transmembrane region" description="Helical" evidence="6">
    <location>
        <begin position="307"/>
        <end position="327"/>
    </location>
</feature>